<dbReference type="PANTHER" id="PTHR47426:SF3">
    <property type="entry name" value="GCN5-RELATED N-ACETYLTRANSFERASE 6, CHLOROPLASTIC"/>
    <property type="match status" value="1"/>
</dbReference>
<dbReference type="RefSeq" id="XP_027069282.2">
    <property type="nucleotide sequence ID" value="XM_027213481.2"/>
</dbReference>
<dbReference type="CDD" id="cd04301">
    <property type="entry name" value="NAT_SF"/>
    <property type="match status" value="1"/>
</dbReference>
<feature type="domain" description="N-acetyltransferase" evidence="1">
    <location>
        <begin position="238"/>
        <end position="319"/>
    </location>
</feature>
<proteinExistence type="predicted"/>
<dbReference type="Proteomes" id="UP001652660">
    <property type="component" value="Chromosome 6e"/>
</dbReference>
<dbReference type="Gene3D" id="3.40.630.30">
    <property type="match status" value="1"/>
</dbReference>
<sequence>MERRTESRICICSIFSLPKIAEPIYRKEPTMPTIALQRPFLLKTSSFGIKTPHRNDRASGIWTMSANWNPSQTRKQMEISKELRTVSATESVPVVAPAELQFDKPQPQDQMLFQENRLQFGQFVARKAVLDEEYWTAAWLRAESHWEDRRNDRFADNYKRKFAEQEYNALKRRSNTQLGHKCTCMVAVKKENRDVKHTVLKSVVGTLDLSIQYLSQGETFPGERVKNPLFCSIDRKSCRRYGYISNLCVAKSARRQGIASKMILFAISSAKRDGAEQVFVHVHRFNTPAQELYHKMGFQMVEAARFDKSNEQIYLLQLGS</sequence>
<dbReference type="SUPFAM" id="SSF55729">
    <property type="entry name" value="Acyl-CoA N-acyltransferases (Nat)"/>
    <property type="match status" value="1"/>
</dbReference>
<reference evidence="3" key="2">
    <citation type="submission" date="2025-08" db="UniProtKB">
        <authorList>
            <consortium name="RefSeq"/>
        </authorList>
    </citation>
    <scope>IDENTIFICATION</scope>
    <source>
        <tissue evidence="3">Leaves</tissue>
    </source>
</reference>
<evidence type="ECO:0000259" key="1">
    <source>
        <dbReference type="PROSITE" id="PS51186"/>
    </source>
</evidence>
<dbReference type="Pfam" id="PF00583">
    <property type="entry name" value="Acetyltransf_1"/>
    <property type="match status" value="1"/>
</dbReference>
<organism evidence="2 3">
    <name type="scientific">Coffea arabica</name>
    <name type="common">Arabian coffee</name>
    <dbReference type="NCBI Taxonomy" id="13443"/>
    <lineage>
        <taxon>Eukaryota</taxon>
        <taxon>Viridiplantae</taxon>
        <taxon>Streptophyta</taxon>
        <taxon>Embryophyta</taxon>
        <taxon>Tracheophyta</taxon>
        <taxon>Spermatophyta</taxon>
        <taxon>Magnoliopsida</taxon>
        <taxon>eudicotyledons</taxon>
        <taxon>Gunneridae</taxon>
        <taxon>Pentapetalae</taxon>
        <taxon>asterids</taxon>
        <taxon>lamiids</taxon>
        <taxon>Gentianales</taxon>
        <taxon>Rubiaceae</taxon>
        <taxon>Ixoroideae</taxon>
        <taxon>Gardenieae complex</taxon>
        <taxon>Bertiereae - Coffeeae clade</taxon>
        <taxon>Coffeeae</taxon>
        <taxon>Coffea</taxon>
    </lineage>
</organism>
<accession>A0A6P6STN4</accession>
<name>A0A6P6STN4_COFAR</name>
<evidence type="ECO:0000313" key="3">
    <source>
        <dbReference type="RefSeq" id="XP_027069282.2"/>
    </source>
</evidence>
<reference evidence="2" key="1">
    <citation type="journal article" date="2025" name="Foods">
        <title>Unveiling the Microbial Signatures of Arabica Coffee Cherries: Insights into Ripeness Specific Diversity, Functional Traits, and Implications for Quality and Safety.</title>
        <authorList>
            <consortium name="RefSeq"/>
            <person name="Tenea G.N."/>
            <person name="Cifuentes V."/>
            <person name="Reyes P."/>
            <person name="Cevallos-Vallejos M."/>
        </authorList>
    </citation>
    <scope>NUCLEOTIDE SEQUENCE [LARGE SCALE GENOMIC DNA]</scope>
</reference>
<dbReference type="InterPro" id="IPR016181">
    <property type="entry name" value="Acyl_CoA_acyltransferase"/>
</dbReference>
<dbReference type="InterPro" id="IPR000182">
    <property type="entry name" value="GNAT_dom"/>
</dbReference>
<dbReference type="GeneID" id="113694635"/>
<keyword evidence="2" id="KW-1185">Reference proteome</keyword>
<dbReference type="PROSITE" id="PS51186">
    <property type="entry name" value="GNAT"/>
    <property type="match status" value="1"/>
</dbReference>
<protein>
    <submittedName>
        <fullName evidence="3">GCN5-related N-acetyltransferase 6, chloroplastic-like</fullName>
    </submittedName>
</protein>
<dbReference type="PANTHER" id="PTHR47426">
    <property type="entry name" value="ACYL-COA N-ACYLTRANSFERASES (NAT) SUPERFAMILY PROTEIN"/>
    <property type="match status" value="1"/>
</dbReference>
<evidence type="ECO:0000313" key="2">
    <source>
        <dbReference type="Proteomes" id="UP001652660"/>
    </source>
</evidence>
<gene>
    <name evidence="3" type="primary">LOC113694635</name>
</gene>
<dbReference type="OrthoDB" id="41532at2759"/>